<sequence>MAAQSGKAVNSLPDNVGAGAGMVVHHHNHPHHRAQQQWYPPQQHHQVDDRDAFISWMRGEFAASNAIIDALCHHLRLLGEPGEYEGVIGCIQQRRSNWNSVLYMQQYFSVAEVVYALQQVESRKQRRGFDNGGFKGRRTGGGGRGYWRNEGLRESGCQNYVAEAISNKDSKANGIEKSDGADKELEMKQADKKEYSERSESNILMMSLGNSQSDDLQSEANKDDKCTAKSDGSCGVENECNSTQVPHGKQNHTITPKTFVGKEFCDGKMVNVVDGLKLYEELLSDSEVSKLLSMVNELRVAGKSGQLQGQTFVVSKRPMKGHGREMIQLGIPVTDVTENEAAAGISKEKKVDTIPVLLQEVIDSLASKQVVPIKPDSCMIDIFNEGDYSQPNMWPLWFGRPISVLFLTECDITYGKMIDSHNRGEYRGSLRLSLAPGSMLVMQGKSADFAKHAIPSLQKQRIILTLTKSQLDKTAASGNSPRGPTYTGPLSPHTQYHPPSKPPNHIIRPSAPKHYNGPVVSTSCVILPPGPAACPQLLPSNGVQPMFVSTPVPPPQLPFPSPPVASAGWNATPAPTNPPPPRLPVSGTGVFFPPSSGNSPNQSLVVSTTPSATDSALEEDTFPPSEKYSGGPEALNHEDGSTPEGKVEVDVEVQEKVEELLNGNTENSHVGEDQ</sequence>
<comment type="similarity">
    <text evidence="1">Belongs to the alkB family.</text>
</comment>
<dbReference type="GO" id="GO:0003729">
    <property type="term" value="F:mRNA binding"/>
    <property type="evidence" value="ECO:0007669"/>
    <property type="project" value="InterPro"/>
</dbReference>
<name>A0AAV0FG31_9ASTE</name>
<evidence type="ECO:0000313" key="4">
    <source>
        <dbReference type="Proteomes" id="UP001152523"/>
    </source>
</evidence>
<feature type="region of interest" description="Disordered" evidence="2">
    <location>
        <begin position="171"/>
        <end position="200"/>
    </location>
</feature>
<feature type="compositionally biased region" description="Polar residues" evidence="2">
    <location>
        <begin position="595"/>
        <end position="614"/>
    </location>
</feature>
<dbReference type="SUPFAM" id="SSF51197">
    <property type="entry name" value="Clavaminate synthase-like"/>
    <property type="match status" value="1"/>
</dbReference>
<evidence type="ECO:0000256" key="1">
    <source>
        <dbReference type="ARBA" id="ARBA00007879"/>
    </source>
</evidence>
<protein>
    <recommendedName>
        <fullName evidence="5">Hydroxyproline-rich glycoprotein family protein</fullName>
    </recommendedName>
</protein>
<evidence type="ECO:0000256" key="2">
    <source>
        <dbReference type="SAM" id="MobiDB-lite"/>
    </source>
</evidence>
<dbReference type="Proteomes" id="UP001152523">
    <property type="component" value="Unassembled WGS sequence"/>
</dbReference>
<gene>
    <name evidence="3" type="ORF">CEPIT_LOCUS33660</name>
</gene>
<dbReference type="PANTHER" id="PTHR31447:SF0">
    <property type="entry name" value="HYDROXYPROLINE-RICH GLYCOPROTEIN FAMILY PROTEIN"/>
    <property type="match status" value="1"/>
</dbReference>
<accession>A0AAV0FG31</accession>
<evidence type="ECO:0000313" key="3">
    <source>
        <dbReference type="EMBL" id="CAH9134361.1"/>
    </source>
</evidence>
<dbReference type="AlphaFoldDB" id="A0AAV0FG31"/>
<feature type="region of interest" description="Disordered" evidence="2">
    <location>
        <begin position="212"/>
        <end position="236"/>
    </location>
</feature>
<evidence type="ECO:0008006" key="5">
    <source>
        <dbReference type="Google" id="ProtNLM"/>
    </source>
</evidence>
<feature type="region of interest" description="Disordered" evidence="2">
    <location>
        <begin position="565"/>
        <end position="650"/>
    </location>
</feature>
<dbReference type="Gene3D" id="2.60.120.590">
    <property type="entry name" value="Alpha-ketoglutarate-dependent dioxygenase AlkB-like"/>
    <property type="match status" value="1"/>
</dbReference>
<dbReference type="GO" id="GO:0032451">
    <property type="term" value="F:demethylase activity"/>
    <property type="evidence" value="ECO:0007669"/>
    <property type="project" value="InterPro"/>
</dbReference>
<feature type="region of interest" description="Disordered" evidence="2">
    <location>
        <begin position="472"/>
        <end position="513"/>
    </location>
</feature>
<dbReference type="PANTHER" id="PTHR31447">
    <property type="entry name" value="HYDROXYPROLINE-RICH GLYCOPROTEIN FAMILY PROTEIN-RELATED"/>
    <property type="match status" value="1"/>
</dbReference>
<proteinExistence type="inferred from homology"/>
<dbReference type="InterPro" id="IPR044842">
    <property type="entry name" value="ALKBH9B/ALKBH10B-like"/>
</dbReference>
<keyword evidence="4" id="KW-1185">Reference proteome</keyword>
<comment type="caution">
    <text evidence="3">The sequence shown here is derived from an EMBL/GenBank/DDBJ whole genome shotgun (WGS) entry which is preliminary data.</text>
</comment>
<dbReference type="InterPro" id="IPR037151">
    <property type="entry name" value="AlkB-like_sf"/>
</dbReference>
<feature type="compositionally biased region" description="Low complexity" evidence="2">
    <location>
        <begin position="565"/>
        <end position="574"/>
    </location>
</feature>
<dbReference type="EMBL" id="CAMAPF010000981">
    <property type="protein sequence ID" value="CAH9134361.1"/>
    <property type="molecule type" value="Genomic_DNA"/>
</dbReference>
<organism evidence="3 4">
    <name type="scientific">Cuscuta epithymum</name>
    <dbReference type="NCBI Taxonomy" id="186058"/>
    <lineage>
        <taxon>Eukaryota</taxon>
        <taxon>Viridiplantae</taxon>
        <taxon>Streptophyta</taxon>
        <taxon>Embryophyta</taxon>
        <taxon>Tracheophyta</taxon>
        <taxon>Spermatophyta</taxon>
        <taxon>Magnoliopsida</taxon>
        <taxon>eudicotyledons</taxon>
        <taxon>Gunneridae</taxon>
        <taxon>Pentapetalae</taxon>
        <taxon>asterids</taxon>
        <taxon>lamiids</taxon>
        <taxon>Solanales</taxon>
        <taxon>Convolvulaceae</taxon>
        <taxon>Cuscuteae</taxon>
        <taxon>Cuscuta</taxon>
        <taxon>Cuscuta subgen. Cuscuta</taxon>
    </lineage>
</organism>
<reference evidence="3" key="1">
    <citation type="submission" date="2022-07" db="EMBL/GenBank/DDBJ databases">
        <authorList>
            <person name="Macas J."/>
            <person name="Novak P."/>
            <person name="Neumann P."/>
        </authorList>
    </citation>
    <scope>NUCLEOTIDE SEQUENCE</scope>
</reference>
<dbReference type="GO" id="GO:0006402">
    <property type="term" value="P:mRNA catabolic process"/>
    <property type="evidence" value="ECO:0007669"/>
    <property type="project" value="InterPro"/>
</dbReference>
<feature type="compositionally biased region" description="Basic and acidic residues" evidence="2">
    <location>
        <begin position="635"/>
        <end position="650"/>
    </location>
</feature>